<sequence>MGGTTSVQLPYIKEFESKEGTKAIMNAMLEYMMANLTIRDFASLSDPATCKSYVLFKANLISKYFYELRILPVTDAKTGVIAFRRAKDLTELPSGSKAEQEKQSLCLILSYYYTRIFQIYGALALTLIEDVKTSTVFLSEPSNRFVAPGYDTRQLPITRGGGFDQTSAGDFVVLSSFISSGSTPNQYGYVTEYTGTTTDSKAVVRFMKKDKDAEGRTYVHGEFTIFPEGTSQIGTLYITASSVPGTTEVKLKIEKLTYQKGELKSDSLSYLLAEKTITIDTRTNIPTIKGSTKSISVYFTELFEKIIPYLKKQIGVLASTTVAVERIEHLGYTRIYTNLTRDRPLGHCMARAMQLLKYPIFESEKTESYVCKAKFISKTSDKGETIMWDGGLPESGQKITSSPGIAALDDLFYDTISISSPKLGMSKDAVTQYKLFREEMSTLFEGSSQDKPINDIRSTKDKRCTDETPISLTGDKRAAVLNVYNQLIQRQRIHAVNCGKILVQLFNITVLPSSIKVSLNNRIIQQGFPAIAQINHDAREVLINYYKDCESTYLKGRNIILGSQESPAKQFWPEPLQPAAAAKVPQPQQVAAKAPQPQPQQVAAKAPQPQQAPRPMAPRKAPIPQSSFWQKPSAILTRAEQPTRKRQAPPIAQF</sequence>
<organism evidence="2">
    <name type="scientific">viral metagenome</name>
    <dbReference type="NCBI Taxonomy" id="1070528"/>
    <lineage>
        <taxon>unclassified sequences</taxon>
        <taxon>metagenomes</taxon>
        <taxon>organismal metagenomes</taxon>
    </lineage>
</organism>
<accession>A0A6C0ILX0</accession>
<feature type="compositionally biased region" description="Low complexity" evidence="1">
    <location>
        <begin position="582"/>
        <end position="609"/>
    </location>
</feature>
<feature type="region of interest" description="Disordered" evidence="1">
    <location>
        <begin position="582"/>
        <end position="632"/>
    </location>
</feature>
<evidence type="ECO:0000313" key="2">
    <source>
        <dbReference type="EMBL" id="QHT92523.1"/>
    </source>
</evidence>
<reference evidence="2" key="1">
    <citation type="journal article" date="2020" name="Nature">
        <title>Giant virus diversity and host interactions through global metagenomics.</title>
        <authorList>
            <person name="Schulz F."/>
            <person name="Roux S."/>
            <person name="Paez-Espino D."/>
            <person name="Jungbluth S."/>
            <person name="Walsh D.A."/>
            <person name="Denef V.J."/>
            <person name="McMahon K.D."/>
            <person name="Konstantinidis K.T."/>
            <person name="Eloe-Fadrosh E.A."/>
            <person name="Kyrpides N.C."/>
            <person name="Woyke T."/>
        </authorList>
    </citation>
    <scope>NUCLEOTIDE SEQUENCE</scope>
    <source>
        <strain evidence="2">GVMAG-M-3300023184-88</strain>
    </source>
</reference>
<evidence type="ECO:0000256" key="1">
    <source>
        <dbReference type="SAM" id="MobiDB-lite"/>
    </source>
</evidence>
<proteinExistence type="predicted"/>
<name>A0A6C0ILX0_9ZZZZ</name>
<protein>
    <submittedName>
        <fullName evidence="2">Uncharacterized protein</fullName>
    </submittedName>
</protein>
<dbReference type="EMBL" id="MN740187">
    <property type="protein sequence ID" value="QHT92523.1"/>
    <property type="molecule type" value="Genomic_DNA"/>
</dbReference>
<dbReference type="AlphaFoldDB" id="A0A6C0ILX0"/>